<evidence type="ECO:0000313" key="1">
    <source>
        <dbReference type="EMBL" id="MFD1702974.1"/>
    </source>
</evidence>
<dbReference type="Proteomes" id="UP001597308">
    <property type="component" value="Unassembled WGS sequence"/>
</dbReference>
<reference evidence="2" key="1">
    <citation type="journal article" date="2019" name="Int. J. Syst. Evol. Microbiol.">
        <title>The Global Catalogue of Microorganisms (GCM) 10K type strain sequencing project: providing services to taxonomists for standard genome sequencing and annotation.</title>
        <authorList>
            <consortium name="The Broad Institute Genomics Platform"/>
            <consortium name="The Broad Institute Genome Sequencing Center for Infectious Disease"/>
            <person name="Wu L."/>
            <person name="Ma J."/>
        </authorList>
    </citation>
    <scope>NUCLEOTIDE SEQUENCE [LARGE SCALE GENOMIC DNA]</scope>
    <source>
        <strain evidence="2">KCTC 23707</strain>
    </source>
</reference>
<gene>
    <name evidence="1" type="ORF">ACFSCV_08140</name>
</gene>
<accession>A0ABW4K470</accession>
<protein>
    <submittedName>
        <fullName evidence="1">Uncharacterized protein</fullName>
    </submittedName>
</protein>
<evidence type="ECO:0000313" key="2">
    <source>
        <dbReference type="Proteomes" id="UP001597308"/>
    </source>
</evidence>
<proteinExistence type="predicted"/>
<name>A0ABW4K470_9HYPH</name>
<dbReference type="EMBL" id="JBHUER010000004">
    <property type="protein sequence ID" value="MFD1702974.1"/>
    <property type="molecule type" value="Genomic_DNA"/>
</dbReference>
<comment type="caution">
    <text evidence="1">The sequence shown here is derived from an EMBL/GenBank/DDBJ whole genome shotgun (WGS) entry which is preliminary data.</text>
</comment>
<organism evidence="1 2">
    <name type="scientific">Methylopila henanensis</name>
    <dbReference type="NCBI Taxonomy" id="873516"/>
    <lineage>
        <taxon>Bacteria</taxon>
        <taxon>Pseudomonadati</taxon>
        <taxon>Pseudomonadota</taxon>
        <taxon>Alphaproteobacteria</taxon>
        <taxon>Hyphomicrobiales</taxon>
        <taxon>Methylopilaceae</taxon>
        <taxon>Methylopila</taxon>
    </lineage>
</organism>
<sequence>MELVTCEGLEFDGATLMQGEGVIHVRLRSAERYDVYLRGVAELTRLNASL</sequence>
<keyword evidence="2" id="KW-1185">Reference proteome</keyword>